<feature type="compositionally biased region" description="Low complexity" evidence="5">
    <location>
        <begin position="168"/>
        <end position="179"/>
    </location>
</feature>
<keyword evidence="3" id="KW-0677">Repeat</keyword>
<keyword evidence="7" id="KW-1185">Reference proteome</keyword>
<accession>A0A7L3X094</accession>
<feature type="non-terminal residue" evidence="6">
    <location>
        <position position="500"/>
    </location>
</feature>
<evidence type="ECO:0000313" key="7">
    <source>
        <dbReference type="Proteomes" id="UP000518911"/>
    </source>
</evidence>
<reference evidence="6 7" key="1">
    <citation type="submission" date="2019-09" db="EMBL/GenBank/DDBJ databases">
        <title>Bird 10,000 Genomes (B10K) Project - Family phase.</title>
        <authorList>
            <person name="Zhang G."/>
        </authorList>
    </citation>
    <scope>NUCLEOTIDE SEQUENCE [LARGE SCALE GENOMIC DNA]</scope>
    <source>
        <strain evidence="6">OUT-0055</strain>
        <tissue evidence="6">Blood</tissue>
    </source>
</reference>
<dbReference type="EMBL" id="VZUJ01126839">
    <property type="protein sequence ID" value="NXV82054.1"/>
    <property type="molecule type" value="Genomic_DNA"/>
</dbReference>
<sequence length="500" mass="55378">SLLGDCTTMERIRKMSPYQADYWACAIPDSLPPSPDRHSPHWNPHKEYEDLLDYAYPLKPRYKLGKMTEPFFHDSGIGLDSFSVSPEGTLRSTSIYGRSGQAWGSGESGCQTLVASTERFSTLVPGRGGCSGADLRYEPLPIAKASFTKRASSHPSRGFPEDVTAESAGPGAFGRPAAGGRRGCTRGSPFPNRNGTAKSTNTFLPTTRVLPLRKEWEGDEEFLSLPPRLQELERLAHFLSNLSLTVRTPGHGHHNLQRHSNGRQPLLSEMAPFGEACGRDERGNIEDRAGLWHPCSSRKPSWENAKSRGQIHRDAPWGLHLPTGLRDAMDETHLHELRVRGVLKKSQQSHSLTQCIKMFCCQLEELIHWLYSIADITNSWVPASPGTESLRASLHRYREFRKDVADHRSLTESVLERGEALLDCMASNSPALKDTLGLIAKQSEELETHAEHLYESALTAVGATPGEDRTEAQGLRQTAAQWVSRGTSRPICSGRRGREG</sequence>
<feature type="region of interest" description="Disordered" evidence="5">
    <location>
        <begin position="148"/>
        <end position="201"/>
    </location>
</feature>
<evidence type="ECO:0000256" key="5">
    <source>
        <dbReference type="SAM" id="MobiDB-lite"/>
    </source>
</evidence>
<dbReference type="PANTHER" id="PTHR14514">
    <property type="entry name" value="PKA ANCHORING PROTEIN"/>
    <property type="match status" value="1"/>
</dbReference>
<name>A0A7L3X094_9GRUI</name>
<comment type="subcellular location">
    <subcellularLocation>
        <location evidence="1">Endomembrane system</location>
    </subcellularLocation>
</comment>
<dbReference type="Gene3D" id="1.20.58.60">
    <property type="match status" value="1"/>
</dbReference>
<evidence type="ECO:0000256" key="2">
    <source>
        <dbReference type="ARBA" id="ARBA00022553"/>
    </source>
</evidence>
<dbReference type="AlphaFoldDB" id="A0A7L3X094"/>
<evidence type="ECO:0000256" key="3">
    <source>
        <dbReference type="ARBA" id="ARBA00022737"/>
    </source>
</evidence>
<keyword evidence="2" id="KW-0597">Phosphoprotein</keyword>
<gene>
    <name evidence="6" type="primary">Cep68</name>
    <name evidence="6" type="ORF">ATLROG_R08037</name>
</gene>
<organism evidence="6 7">
    <name type="scientific">Atlantisia rogersi</name>
    <name type="common">Inaccessible Island rail</name>
    <dbReference type="NCBI Taxonomy" id="2478892"/>
    <lineage>
        <taxon>Eukaryota</taxon>
        <taxon>Metazoa</taxon>
        <taxon>Chordata</taxon>
        <taxon>Craniata</taxon>
        <taxon>Vertebrata</taxon>
        <taxon>Euteleostomi</taxon>
        <taxon>Archelosauria</taxon>
        <taxon>Archosauria</taxon>
        <taxon>Dinosauria</taxon>
        <taxon>Saurischia</taxon>
        <taxon>Theropoda</taxon>
        <taxon>Coelurosauria</taxon>
        <taxon>Aves</taxon>
        <taxon>Neognathae</taxon>
        <taxon>Neoaves</taxon>
        <taxon>Gruiformes</taxon>
        <taxon>Rallidae</taxon>
        <taxon>Atlantisia</taxon>
    </lineage>
</organism>
<dbReference type="Proteomes" id="UP000518911">
    <property type="component" value="Unassembled WGS sequence"/>
</dbReference>
<keyword evidence="4" id="KW-0472">Membrane</keyword>
<feature type="compositionally biased region" description="Polar residues" evidence="5">
    <location>
        <begin position="191"/>
        <end position="201"/>
    </location>
</feature>
<protein>
    <submittedName>
        <fullName evidence="6">CEP68 protein</fullName>
    </submittedName>
</protein>
<proteinExistence type="predicted"/>
<dbReference type="OrthoDB" id="9448174at2759"/>
<dbReference type="PANTHER" id="PTHR14514:SF2">
    <property type="entry name" value="A-KINASE ANCHOR PROTEIN 6"/>
    <property type="match status" value="1"/>
</dbReference>
<dbReference type="SUPFAM" id="SSF46966">
    <property type="entry name" value="Spectrin repeat"/>
    <property type="match status" value="1"/>
</dbReference>
<evidence type="ECO:0000313" key="6">
    <source>
        <dbReference type="EMBL" id="NXV82054.1"/>
    </source>
</evidence>
<feature type="non-terminal residue" evidence="6">
    <location>
        <position position="1"/>
    </location>
</feature>
<comment type="caution">
    <text evidence="6">The sequence shown here is derived from an EMBL/GenBank/DDBJ whole genome shotgun (WGS) entry which is preliminary data.</text>
</comment>
<evidence type="ECO:0000256" key="1">
    <source>
        <dbReference type="ARBA" id="ARBA00004308"/>
    </source>
</evidence>
<evidence type="ECO:0000256" key="4">
    <source>
        <dbReference type="ARBA" id="ARBA00023136"/>
    </source>
</evidence>